<dbReference type="GeneID" id="117230534"/>
<evidence type="ECO:0000313" key="3">
    <source>
        <dbReference type="RefSeq" id="XP_033344004.1"/>
    </source>
</evidence>
<dbReference type="Proteomes" id="UP000504631">
    <property type="component" value="Unplaced"/>
</dbReference>
<protein>
    <submittedName>
        <fullName evidence="3">Uncharacterized protein LOC117230534</fullName>
    </submittedName>
</protein>
<organism evidence="2 3">
    <name type="scientific">Bombus vosnesenskii</name>
    <dbReference type="NCBI Taxonomy" id="207650"/>
    <lineage>
        <taxon>Eukaryota</taxon>
        <taxon>Metazoa</taxon>
        <taxon>Ecdysozoa</taxon>
        <taxon>Arthropoda</taxon>
        <taxon>Hexapoda</taxon>
        <taxon>Insecta</taxon>
        <taxon>Pterygota</taxon>
        <taxon>Neoptera</taxon>
        <taxon>Endopterygota</taxon>
        <taxon>Hymenoptera</taxon>
        <taxon>Apocrita</taxon>
        <taxon>Aculeata</taxon>
        <taxon>Apoidea</taxon>
        <taxon>Anthophila</taxon>
        <taxon>Apidae</taxon>
        <taxon>Bombus</taxon>
        <taxon>Pyrobombus</taxon>
    </lineage>
</organism>
<evidence type="ECO:0000256" key="1">
    <source>
        <dbReference type="SAM" id="SignalP"/>
    </source>
</evidence>
<feature type="signal peptide" evidence="1">
    <location>
        <begin position="1"/>
        <end position="20"/>
    </location>
</feature>
<dbReference type="AlphaFoldDB" id="A0A6J3JUX6"/>
<feature type="chain" id="PRO_5026918401" evidence="1">
    <location>
        <begin position="21"/>
        <end position="223"/>
    </location>
</feature>
<accession>A0A6J3JUX6</accession>
<evidence type="ECO:0000313" key="2">
    <source>
        <dbReference type="Proteomes" id="UP000504631"/>
    </source>
</evidence>
<keyword evidence="1" id="KW-0732">Signal</keyword>
<reference evidence="3" key="1">
    <citation type="submission" date="2025-08" db="UniProtKB">
        <authorList>
            <consortium name="RefSeq"/>
        </authorList>
    </citation>
    <scope>IDENTIFICATION</scope>
    <source>
        <tissue evidence="3">Muscle</tissue>
    </source>
</reference>
<sequence length="223" mass="24818">MNTVTIVLLLSMCFCALCGATPAVSSLDQVGLIPSNEVDTKLQRIARQSSTSDFIEETISRLVNIPANLTTNIVKFILSIISRIKSTFLSWIENIESFLENPLTLLNNSQNSNQRRRRSNVSNGLSDLISDLPNLLHLPVSYLQETTSSIGDSVGEKIKHIAKAIIKLVWDFIRTRLLPWLHEVLSKVQHSDILPSFLNEAIGNVDSIYSLLRLVTEITSNSS</sequence>
<keyword evidence="2" id="KW-1185">Reference proteome</keyword>
<proteinExistence type="predicted"/>
<gene>
    <name evidence="3" type="primary">LOC117230534</name>
</gene>
<dbReference type="KEGG" id="bvk:117230534"/>
<dbReference type="RefSeq" id="XP_033344004.1">
    <property type="nucleotide sequence ID" value="XM_033488113.1"/>
</dbReference>
<name>A0A6J3JUX6_9HYME</name>